<dbReference type="EMBL" id="SPNV01000077">
    <property type="protein sequence ID" value="KAF5862284.1"/>
    <property type="molecule type" value="Genomic_DNA"/>
</dbReference>
<dbReference type="GO" id="GO:0050661">
    <property type="term" value="F:NADP binding"/>
    <property type="evidence" value="ECO:0007669"/>
    <property type="project" value="InterPro"/>
</dbReference>
<dbReference type="AlphaFoldDB" id="A0A8H6A755"/>
<dbReference type="InterPro" id="IPR006115">
    <property type="entry name" value="6PGDH_NADP-bd"/>
</dbReference>
<evidence type="ECO:0000313" key="2">
    <source>
        <dbReference type="EMBL" id="KAF5862284.1"/>
    </source>
</evidence>
<gene>
    <name evidence="2" type="ORF">ETB97_011808</name>
</gene>
<name>A0A8H6A755_PETAA</name>
<keyword evidence="3" id="KW-1185">Reference proteome</keyword>
<dbReference type="Pfam" id="PF03446">
    <property type="entry name" value="NAD_binding_2"/>
    <property type="match status" value="1"/>
</dbReference>
<protein>
    <recommendedName>
        <fullName evidence="1">6-phosphogluconate dehydrogenase NADP-binding domain-containing protein</fullName>
    </recommendedName>
</protein>
<dbReference type="InterPro" id="IPR051265">
    <property type="entry name" value="HIBADH-related_NP60_sf"/>
</dbReference>
<dbReference type="Gene3D" id="3.40.50.720">
    <property type="entry name" value="NAD(P)-binding Rossmann-like Domain"/>
    <property type="match status" value="1"/>
</dbReference>
<reference evidence="2 3" key="1">
    <citation type="submission" date="2019-04" db="EMBL/GenBank/DDBJ databases">
        <title>Aspergillus burnettii sp. nov., novel species from soil in southeast Queensland.</title>
        <authorList>
            <person name="Gilchrist C.L.M."/>
            <person name="Pitt J.I."/>
            <person name="Lange L."/>
            <person name="Lacey H.J."/>
            <person name="Vuong D."/>
            <person name="Midgley D.J."/>
            <person name="Greenfield P."/>
            <person name="Bradbury M."/>
            <person name="Lacey E."/>
            <person name="Busk P.K."/>
            <person name="Pilgaard B."/>
            <person name="Chooi Y.H."/>
            <person name="Piggott A.M."/>
        </authorList>
    </citation>
    <scope>NUCLEOTIDE SEQUENCE [LARGE SCALE GENOMIC DNA]</scope>
    <source>
        <strain evidence="2 3">FRR 5400</strain>
    </source>
</reference>
<evidence type="ECO:0000259" key="1">
    <source>
        <dbReference type="Pfam" id="PF03446"/>
    </source>
</evidence>
<dbReference type="Proteomes" id="UP000541154">
    <property type="component" value="Unassembled WGS sequence"/>
</dbReference>
<proteinExistence type="predicted"/>
<sequence>MAENLHQYLMNTSEPPLIYNNRTMSAGETLKSRGAIPATEFIDLVKRCDILFTMVPNDEVLQRLIKLAIAGSQGLSSKIFVDCSTVYPDTTEKLSSYLAKQEAVLLSAPVFGGPAVASTGNLVFAISGPQSA</sequence>
<dbReference type="SUPFAM" id="SSF51735">
    <property type="entry name" value="NAD(P)-binding Rossmann-fold domains"/>
    <property type="match status" value="1"/>
</dbReference>
<dbReference type="PANTHER" id="PTHR43580:SF8">
    <property type="entry name" value="6-PHOSPHOGLUCONATE DEHYDROGENASE NADP-BINDING DOMAIN-CONTAINING PROTEIN-RELATED"/>
    <property type="match status" value="1"/>
</dbReference>
<feature type="domain" description="6-phosphogluconate dehydrogenase NADP-binding" evidence="1">
    <location>
        <begin position="16"/>
        <end position="131"/>
    </location>
</feature>
<accession>A0A8H6A755</accession>
<comment type="caution">
    <text evidence="2">The sequence shown here is derived from an EMBL/GenBank/DDBJ whole genome shotgun (WGS) entry which is preliminary data.</text>
</comment>
<dbReference type="InterPro" id="IPR036291">
    <property type="entry name" value="NAD(P)-bd_dom_sf"/>
</dbReference>
<evidence type="ECO:0000313" key="3">
    <source>
        <dbReference type="Proteomes" id="UP000541154"/>
    </source>
</evidence>
<dbReference type="PANTHER" id="PTHR43580">
    <property type="entry name" value="OXIDOREDUCTASE GLYR1-RELATED"/>
    <property type="match status" value="1"/>
</dbReference>
<organism evidence="2 3">
    <name type="scientific">Petromyces alliaceus</name>
    <name type="common">Aspergillus alliaceus</name>
    <dbReference type="NCBI Taxonomy" id="209559"/>
    <lineage>
        <taxon>Eukaryota</taxon>
        <taxon>Fungi</taxon>
        <taxon>Dikarya</taxon>
        <taxon>Ascomycota</taxon>
        <taxon>Pezizomycotina</taxon>
        <taxon>Eurotiomycetes</taxon>
        <taxon>Eurotiomycetidae</taxon>
        <taxon>Eurotiales</taxon>
        <taxon>Aspergillaceae</taxon>
        <taxon>Aspergillus</taxon>
        <taxon>Aspergillus subgen. Circumdati</taxon>
    </lineage>
</organism>